<dbReference type="SUPFAM" id="SSF52540">
    <property type="entry name" value="P-loop containing nucleoside triphosphate hydrolases"/>
    <property type="match status" value="2"/>
</dbReference>
<dbReference type="PROSITE" id="PS00211">
    <property type="entry name" value="ABC_TRANSPORTER_1"/>
    <property type="match status" value="1"/>
</dbReference>
<dbReference type="InterPro" id="IPR027417">
    <property type="entry name" value="P-loop_NTPase"/>
</dbReference>
<name>A0ABP7BU01_9MICC</name>
<evidence type="ECO:0000256" key="1">
    <source>
        <dbReference type="ARBA" id="ARBA00022448"/>
    </source>
</evidence>
<accession>A0ABP7BU01</accession>
<evidence type="ECO:0000256" key="3">
    <source>
        <dbReference type="ARBA" id="ARBA00022741"/>
    </source>
</evidence>
<organism evidence="6 7">
    <name type="scientific">Arthrobacter ginkgonis</name>
    <dbReference type="NCBI Taxonomy" id="1630594"/>
    <lineage>
        <taxon>Bacteria</taxon>
        <taxon>Bacillati</taxon>
        <taxon>Actinomycetota</taxon>
        <taxon>Actinomycetes</taxon>
        <taxon>Micrococcales</taxon>
        <taxon>Micrococcaceae</taxon>
        <taxon>Arthrobacter</taxon>
    </lineage>
</organism>
<comment type="caution">
    <text evidence="6">The sequence shown here is derived from an EMBL/GenBank/DDBJ whole genome shotgun (WGS) entry which is preliminary data.</text>
</comment>
<dbReference type="EMBL" id="BAABEO010000006">
    <property type="protein sequence ID" value="GAA3668277.1"/>
    <property type="molecule type" value="Genomic_DNA"/>
</dbReference>
<evidence type="ECO:0000313" key="7">
    <source>
        <dbReference type="Proteomes" id="UP001500752"/>
    </source>
</evidence>
<dbReference type="Pfam" id="PF00005">
    <property type="entry name" value="ABC_tran"/>
    <property type="match status" value="2"/>
</dbReference>
<gene>
    <name evidence="6" type="ORF">GCM10023081_03500</name>
</gene>
<keyword evidence="7" id="KW-1185">Reference proteome</keyword>
<dbReference type="Proteomes" id="UP001500752">
    <property type="component" value="Unassembled WGS sequence"/>
</dbReference>
<dbReference type="InterPro" id="IPR050107">
    <property type="entry name" value="ABC_carbohydrate_import_ATPase"/>
</dbReference>
<evidence type="ECO:0000256" key="2">
    <source>
        <dbReference type="ARBA" id="ARBA00022737"/>
    </source>
</evidence>
<feature type="domain" description="ABC transporter" evidence="5">
    <location>
        <begin position="24"/>
        <end position="258"/>
    </location>
</feature>
<dbReference type="InterPro" id="IPR003593">
    <property type="entry name" value="AAA+_ATPase"/>
</dbReference>
<evidence type="ECO:0000256" key="4">
    <source>
        <dbReference type="ARBA" id="ARBA00022840"/>
    </source>
</evidence>
<evidence type="ECO:0000259" key="5">
    <source>
        <dbReference type="PROSITE" id="PS50893"/>
    </source>
</evidence>
<dbReference type="PANTHER" id="PTHR43790:SF9">
    <property type="entry name" value="GALACTOFURANOSE TRANSPORTER ATP-BINDING PROTEIN YTFR"/>
    <property type="match status" value="1"/>
</dbReference>
<keyword evidence="1" id="KW-0813">Transport</keyword>
<keyword evidence="3" id="KW-0547">Nucleotide-binding</keyword>
<dbReference type="PROSITE" id="PS50893">
    <property type="entry name" value="ABC_TRANSPORTER_2"/>
    <property type="match status" value="2"/>
</dbReference>
<dbReference type="GO" id="GO:0005524">
    <property type="term" value="F:ATP binding"/>
    <property type="evidence" value="ECO:0007669"/>
    <property type="project" value="UniProtKB-KW"/>
</dbReference>
<dbReference type="SMART" id="SM00382">
    <property type="entry name" value="AAA"/>
    <property type="match status" value="2"/>
</dbReference>
<evidence type="ECO:0000313" key="6">
    <source>
        <dbReference type="EMBL" id="GAA3668277.1"/>
    </source>
</evidence>
<dbReference type="RefSeq" id="WP_345147998.1">
    <property type="nucleotide sequence ID" value="NZ_BAABEO010000006.1"/>
</dbReference>
<sequence length="525" mass="55914">MTSASKTPEATSAGAQAASAPELLHLDGITKSFGAATVLHAVELSVQPGEIVGLVGENGAGKSTLIKVLTGFHTAEAGQIRIDGQPVQISRPADAERLGIRVIHQDQHLAGRLTVAEQLYLGTPAARGASRRALEARAAADIERATGQRLDPRVLIDDLTVAQQQLIQLTRAVLAEPRLLVLDEPTAPLAAAEVQQLFTTLRTLRERGVGIIYISHYLQELEQIATRAVVLRNGRNAGEVALGEHADHGALERVVELMVGRSVEEFEQRASRTARPGEPLLRLRELAVPGHLAPLSLEVGAGEIVGITGLVGSGVEVLADAIAGRRPHEGQTLAAGRRYRGAVGFVARGGAYVPANRRRDGLLVNASLRENLSLASLRSISTRLGLLRRGAERRQADELITRLDVRPADATAIASRLSGGNQQKVVLGRWLAAKARIFVLDQPTSGVDVGSRSQIYQQINRLVDEGAAVLLITVDLEELVGLADRTVVLYRGERVAELAREDTTVDAVLGYASGASRTTTTQEAA</sequence>
<reference evidence="7" key="1">
    <citation type="journal article" date="2019" name="Int. J. Syst. Evol. Microbiol.">
        <title>The Global Catalogue of Microorganisms (GCM) 10K type strain sequencing project: providing services to taxonomists for standard genome sequencing and annotation.</title>
        <authorList>
            <consortium name="The Broad Institute Genomics Platform"/>
            <consortium name="The Broad Institute Genome Sequencing Center for Infectious Disease"/>
            <person name="Wu L."/>
            <person name="Ma J."/>
        </authorList>
    </citation>
    <scope>NUCLEOTIDE SEQUENCE [LARGE SCALE GENOMIC DNA]</scope>
    <source>
        <strain evidence="7">JCM 30742</strain>
    </source>
</reference>
<dbReference type="InterPro" id="IPR003439">
    <property type="entry name" value="ABC_transporter-like_ATP-bd"/>
</dbReference>
<keyword evidence="2" id="KW-0677">Repeat</keyword>
<keyword evidence="4 6" id="KW-0067">ATP-binding</keyword>
<dbReference type="Gene3D" id="3.40.50.300">
    <property type="entry name" value="P-loop containing nucleotide triphosphate hydrolases"/>
    <property type="match status" value="2"/>
</dbReference>
<proteinExistence type="predicted"/>
<feature type="domain" description="ABC transporter" evidence="5">
    <location>
        <begin position="275"/>
        <end position="516"/>
    </location>
</feature>
<dbReference type="PANTHER" id="PTHR43790">
    <property type="entry name" value="CARBOHYDRATE TRANSPORT ATP-BINDING PROTEIN MG119-RELATED"/>
    <property type="match status" value="1"/>
</dbReference>
<dbReference type="CDD" id="cd03215">
    <property type="entry name" value="ABC_Carb_Monos_II"/>
    <property type="match status" value="1"/>
</dbReference>
<dbReference type="InterPro" id="IPR017871">
    <property type="entry name" value="ABC_transporter-like_CS"/>
</dbReference>
<dbReference type="CDD" id="cd03216">
    <property type="entry name" value="ABC_Carb_Monos_I"/>
    <property type="match status" value="1"/>
</dbReference>
<protein>
    <submittedName>
        <fullName evidence="6">Sugar ABC transporter ATP-binding protein</fullName>
    </submittedName>
</protein>